<dbReference type="InterPro" id="IPR029063">
    <property type="entry name" value="SAM-dependent_MTases_sf"/>
</dbReference>
<proteinExistence type="predicted"/>
<dbReference type="Gene3D" id="3.40.50.150">
    <property type="entry name" value="Vaccinia Virus protein VP39"/>
    <property type="match status" value="1"/>
</dbReference>
<dbReference type="RefSeq" id="WP_377942673.1">
    <property type="nucleotide sequence ID" value="NZ_JBHUCX010000021.1"/>
</dbReference>
<dbReference type="GO" id="GO:0008168">
    <property type="term" value="F:methyltransferase activity"/>
    <property type="evidence" value="ECO:0007669"/>
    <property type="project" value="UniProtKB-KW"/>
</dbReference>
<accession>A0ABW4JFN6</accession>
<evidence type="ECO:0000256" key="1">
    <source>
        <dbReference type="ARBA" id="ARBA00022603"/>
    </source>
</evidence>
<evidence type="ECO:0000313" key="5">
    <source>
        <dbReference type="Proteomes" id="UP001597079"/>
    </source>
</evidence>
<name>A0ABW4JFN6_9BACL</name>
<keyword evidence="2" id="KW-0808">Transferase</keyword>
<comment type="caution">
    <text evidence="4">The sequence shown here is derived from an EMBL/GenBank/DDBJ whole genome shotgun (WGS) entry which is preliminary data.</text>
</comment>
<feature type="domain" description="Methyltransferase" evidence="3">
    <location>
        <begin position="257"/>
        <end position="354"/>
    </location>
</feature>
<keyword evidence="1 4" id="KW-0489">Methyltransferase</keyword>
<dbReference type="EMBL" id="JBHUCX010000021">
    <property type="protein sequence ID" value="MFD1674803.1"/>
    <property type="molecule type" value="Genomic_DNA"/>
</dbReference>
<evidence type="ECO:0000313" key="4">
    <source>
        <dbReference type="EMBL" id="MFD1674803.1"/>
    </source>
</evidence>
<protein>
    <submittedName>
        <fullName evidence="4">Methyltransferase domain-containing protein</fullName>
    </submittedName>
</protein>
<keyword evidence="5" id="KW-1185">Reference proteome</keyword>
<dbReference type="InterPro" id="IPR041698">
    <property type="entry name" value="Methyltransf_25"/>
</dbReference>
<evidence type="ECO:0000256" key="2">
    <source>
        <dbReference type="ARBA" id="ARBA00022679"/>
    </source>
</evidence>
<reference evidence="5" key="1">
    <citation type="journal article" date="2019" name="Int. J. Syst. Evol. Microbiol.">
        <title>The Global Catalogue of Microorganisms (GCM) 10K type strain sequencing project: providing services to taxonomists for standard genome sequencing and annotation.</title>
        <authorList>
            <consortium name="The Broad Institute Genomics Platform"/>
            <consortium name="The Broad Institute Genome Sequencing Center for Infectious Disease"/>
            <person name="Wu L."/>
            <person name="Ma J."/>
        </authorList>
    </citation>
    <scope>NUCLEOTIDE SEQUENCE [LARGE SCALE GENOMIC DNA]</scope>
    <source>
        <strain evidence="5">CGMCC 1.12286</strain>
    </source>
</reference>
<dbReference type="Proteomes" id="UP001597079">
    <property type="component" value="Unassembled WGS sequence"/>
</dbReference>
<dbReference type="PANTHER" id="PTHR44942:SF4">
    <property type="entry name" value="METHYLTRANSFERASE TYPE 11 DOMAIN-CONTAINING PROTEIN"/>
    <property type="match status" value="1"/>
</dbReference>
<dbReference type="CDD" id="cd02440">
    <property type="entry name" value="AdoMet_MTases"/>
    <property type="match status" value="1"/>
</dbReference>
<dbReference type="Pfam" id="PF13649">
    <property type="entry name" value="Methyltransf_25"/>
    <property type="match status" value="1"/>
</dbReference>
<dbReference type="PANTHER" id="PTHR44942">
    <property type="entry name" value="METHYLTRANSF_11 DOMAIN-CONTAINING PROTEIN"/>
    <property type="match status" value="1"/>
</dbReference>
<gene>
    <name evidence="4" type="ORF">ACFSB2_08845</name>
</gene>
<dbReference type="GO" id="GO:0032259">
    <property type="term" value="P:methylation"/>
    <property type="evidence" value="ECO:0007669"/>
    <property type="project" value="UniProtKB-KW"/>
</dbReference>
<dbReference type="InterPro" id="IPR051052">
    <property type="entry name" value="Diverse_substrate_MTase"/>
</dbReference>
<dbReference type="SUPFAM" id="SSF53335">
    <property type="entry name" value="S-adenosyl-L-methionine-dependent methyltransferases"/>
    <property type="match status" value="1"/>
</dbReference>
<sequence>MYIYPDLTESFQTLWRSGLVISPWLEGVGVERFELDIHELLGERSRECALIHWTEVERGRVLGDLPAPERMAQIAVYETAASTAVYLAHQQTGELDVTESIAHEAMRRVEQFVDDHGFATLMQLYMLETCWENLNALRHFGEIPERDYVLGLWHRPWVAYSLGEEVLFASVLGNIELQKRGEHRFVRLTDEGCRVLRAATDALQRAGYFRHRLETLRVSQFSQFHNYDQMDQEIWPYAMEQRQTFLTWAAVQPGQRVLELGCADGVVTFAAGLAERVGPTGFVVAVDPSTGMLARARRKQYQAHVSWVEFRRGKAEQLPVQEERFDMALGVGYFHLTDRPQALREMKRVVRPGGVIASWHPLKMTFTAPFFREWFEPIFTLAAMREEQPKDYLLHPDDAPKDFENAGLEHVETFVSSSVLAFQHAEHVVQHFIRGVGWFGEELAPLPWKAREALIEELMERGRFVCQRYSAQERRIEWPSQAIRARVPKNG</sequence>
<evidence type="ECO:0000259" key="3">
    <source>
        <dbReference type="Pfam" id="PF13649"/>
    </source>
</evidence>
<organism evidence="4 5">
    <name type="scientific">Alicyclobacillus fodiniaquatilis</name>
    <dbReference type="NCBI Taxonomy" id="1661150"/>
    <lineage>
        <taxon>Bacteria</taxon>
        <taxon>Bacillati</taxon>
        <taxon>Bacillota</taxon>
        <taxon>Bacilli</taxon>
        <taxon>Bacillales</taxon>
        <taxon>Alicyclobacillaceae</taxon>
        <taxon>Alicyclobacillus</taxon>
    </lineage>
</organism>